<dbReference type="GO" id="GO:0016757">
    <property type="term" value="F:glycosyltransferase activity"/>
    <property type="evidence" value="ECO:0007669"/>
    <property type="project" value="InterPro"/>
</dbReference>
<dbReference type="InterPro" id="IPR028098">
    <property type="entry name" value="Glyco_trans_4-like_N"/>
</dbReference>
<evidence type="ECO:0000259" key="1">
    <source>
        <dbReference type="Pfam" id="PF00534"/>
    </source>
</evidence>
<proteinExistence type="predicted"/>
<evidence type="ECO:0000313" key="6">
    <source>
        <dbReference type="Proteomes" id="UP000273978"/>
    </source>
</evidence>
<gene>
    <name evidence="3" type="ORF">B0H22_104122</name>
    <name evidence="4" type="ORF">EDD83_03635</name>
</gene>
<evidence type="ECO:0000313" key="4">
    <source>
        <dbReference type="EMBL" id="RNI10465.1"/>
    </source>
</evidence>
<sequence length="390" mass="44719">MKEKDILFIAQSYNNFQKDSIESVSKYFNQCSVLVESNPIAEISNYINIPYLKQFNLEYKLDLTSAPSNVNIWPTPILYVPLDSQYKKLGEKHFNAVEKAIKENNINFDLIHSHFTWSAGYAGAKLKEKYDVPFVVTAHGYDIYLLPFKDEEWRKKIEYVLNSADHIITVSNSNLRCIEKLNVNSPVTMIPNGFNSNLFYPRDSTKCKKYLNLPLDKKIIVAVGNLVEIKGYRYLIQSIKKIVETRKDIQCYIVGWGKLDKKLRKLINKLGLQNNIKLVGGKPHEEIPIWMNACDVFVLPSLRESFGVVQIEALACGKPVVATRNGGSEEILTSEDYGMLVEPGNPHDLCEKIDMALKKKWDTESILNYSERYKWDNIAANIGQIYENVE</sequence>
<dbReference type="SUPFAM" id="SSF53756">
    <property type="entry name" value="UDP-Glycosyltransferase/glycogen phosphorylase"/>
    <property type="match status" value="1"/>
</dbReference>
<dbReference type="Pfam" id="PF00534">
    <property type="entry name" value="Glycos_transf_1"/>
    <property type="match status" value="1"/>
</dbReference>
<name>A0A314ZP55_9EURY</name>
<accession>A0A314ZP55</accession>
<dbReference type="RefSeq" id="WP_105460439.1">
    <property type="nucleotide sequence ID" value="NZ_PVBU01000004.1"/>
</dbReference>
<dbReference type="PANTHER" id="PTHR45947:SF15">
    <property type="entry name" value="TEICHURONIC ACID BIOSYNTHESIS GLYCOSYLTRANSFERASE TUAC-RELATED"/>
    <property type="match status" value="1"/>
</dbReference>
<feature type="domain" description="Glycosyl transferase family 1" evidence="1">
    <location>
        <begin position="208"/>
        <end position="362"/>
    </location>
</feature>
<dbReference type="Proteomes" id="UP000251060">
    <property type="component" value="Unassembled WGS sequence"/>
</dbReference>
<keyword evidence="3" id="KW-0808">Transferase</keyword>
<dbReference type="Proteomes" id="UP000273978">
    <property type="component" value="Unassembled WGS sequence"/>
</dbReference>
<protein>
    <submittedName>
        <fullName evidence="4">Glycosyltransferase family 4 protein</fullName>
    </submittedName>
    <submittedName>
        <fullName evidence="3">Glycosyltransferase involved in cell wall biosynthesis</fullName>
    </submittedName>
</protein>
<dbReference type="AlphaFoldDB" id="A0A314ZP55"/>
<reference evidence="3 5" key="1">
    <citation type="submission" date="2018-02" db="EMBL/GenBank/DDBJ databases">
        <title>Subsurface microbial communities from deep shales in Ohio and West Virginia, USA.</title>
        <authorList>
            <person name="Wrighton K."/>
        </authorList>
    </citation>
    <scope>NUCLEOTIDE SEQUENCE [LARGE SCALE GENOMIC DNA]</scope>
    <source>
        <strain evidence="3 5">DSM 10369</strain>
    </source>
</reference>
<feature type="domain" description="Glycosyltransferase subfamily 4-like N-terminal" evidence="2">
    <location>
        <begin position="93"/>
        <end position="195"/>
    </location>
</feature>
<dbReference type="InterPro" id="IPR050194">
    <property type="entry name" value="Glycosyltransferase_grp1"/>
</dbReference>
<dbReference type="EMBL" id="PVBU01000004">
    <property type="protein sequence ID" value="PQV42865.1"/>
    <property type="molecule type" value="Genomic_DNA"/>
</dbReference>
<dbReference type="InterPro" id="IPR001296">
    <property type="entry name" value="Glyco_trans_1"/>
</dbReference>
<organism evidence="3 5">
    <name type="scientific">Methanohalophilus euhalobius</name>
    <dbReference type="NCBI Taxonomy" id="51203"/>
    <lineage>
        <taxon>Archaea</taxon>
        <taxon>Methanobacteriati</taxon>
        <taxon>Methanobacteriota</taxon>
        <taxon>Stenosarchaea group</taxon>
        <taxon>Methanomicrobia</taxon>
        <taxon>Methanosarcinales</taxon>
        <taxon>Methanosarcinaceae</taxon>
        <taxon>Methanohalophilus</taxon>
    </lineage>
</organism>
<dbReference type="EMBL" id="RJJF01000012">
    <property type="protein sequence ID" value="RNI10465.1"/>
    <property type="molecule type" value="Genomic_DNA"/>
</dbReference>
<evidence type="ECO:0000313" key="5">
    <source>
        <dbReference type="Proteomes" id="UP000251060"/>
    </source>
</evidence>
<evidence type="ECO:0000259" key="2">
    <source>
        <dbReference type="Pfam" id="PF13439"/>
    </source>
</evidence>
<dbReference type="PANTHER" id="PTHR45947">
    <property type="entry name" value="SULFOQUINOVOSYL TRANSFERASE SQD2"/>
    <property type="match status" value="1"/>
</dbReference>
<dbReference type="CDD" id="cd03798">
    <property type="entry name" value="GT4_WlbH-like"/>
    <property type="match status" value="1"/>
</dbReference>
<reference evidence="4 6" key="2">
    <citation type="submission" date="2018-10" db="EMBL/GenBank/DDBJ databases">
        <title>Cultivation of a novel Methanohalophilus strain from Kebrit Deep of the Red Sea and a genomic comparison of members of the genus Methanohalophilus.</title>
        <authorList>
            <person name="Guan Y."/>
            <person name="Ngugi D.K."/>
            <person name="Stingl U."/>
        </authorList>
    </citation>
    <scope>NUCLEOTIDE SEQUENCE [LARGE SCALE GENOMIC DNA]</scope>
    <source>
        <strain evidence="4 6">DSM 10369</strain>
    </source>
</reference>
<comment type="caution">
    <text evidence="3">The sequence shown here is derived from an EMBL/GenBank/DDBJ whole genome shotgun (WGS) entry which is preliminary data.</text>
</comment>
<evidence type="ECO:0000313" key="3">
    <source>
        <dbReference type="EMBL" id="PQV42865.1"/>
    </source>
</evidence>
<dbReference type="Gene3D" id="3.40.50.2000">
    <property type="entry name" value="Glycogen Phosphorylase B"/>
    <property type="match status" value="2"/>
</dbReference>
<dbReference type="Pfam" id="PF13439">
    <property type="entry name" value="Glyco_transf_4"/>
    <property type="match status" value="1"/>
</dbReference>